<name>U1N8V0_SEGRC</name>
<evidence type="ECO:0000313" key="2">
    <source>
        <dbReference type="Proteomes" id="UP000004816"/>
    </source>
</evidence>
<keyword evidence="2" id="KW-1185">Reference proteome</keyword>
<dbReference type="EMBL" id="ACZI02000002">
    <property type="protein sequence ID" value="ERG69253.1"/>
    <property type="molecule type" value="Genomic_DNA"/>
</dbReference>
<gene>
    <name evidence="1" type="ORF">HMPREF9336_04144</name>
</gene>
<protein>
    <recommendedName>
        <fullName evidence="3">DUF3263 domain-containing protein</fullName>
    </recommendedName>
</protein>
<organism evidence="1 2">
    <name type="scientific">Segniliparus rugosus (strain ATCC BAA-974 / DSM 45345 / CCUG 50838 / CIP 108380 / JCM 13579 / CDC 945)</name>
    <dbReference type="NCBI Taxonomy" id="679197"/>
    <lineage>
        <taxon>Bacteria</taxon>
        <taxon>Bacillati</taxon>
        <taxon>Actinomycetota</taxon>
        <taxon>Actinomycetes</taxon>
        <taxon>Mycobacteriales</taxon>
        <taxon>Segniliparaceae</taxon>
        <taxon>Segniliparus</taxon>
    </lineage>
</organism>
<accession>U1N8V0</accession>
<dbReference type="HOGENOM" id="CLU_108860_3_0_11"/>
<proteinExistence type="predicted"/>
<dbReference type="RefSeq" id="WP_021030111.1">
    <property type="nucleotide sequence ID" value="NZ_KI391953.1"/>
</dbReference>
<dbReference type="Proteomes" id="UP000004816">
    <property type="component" value="Unassembled WGS sequence"/>
</dbReference>
<evidence type="ECO:0008006" key="3">
    <source>
        <dbReference type="Google" id="ProtNLM"/>
    </source>
</evidence>
<dbReference type="Pfam" id="PF11662">
    <property type="entry name" value="DUF3263"/>
    <property type="match status" value="1"/>
</dbReference>
<evidence type="ECO:0000313" key="1">
    <source>
        <dbReference type="EMBL" id="ERG69253.1"/>
    </source>
</evidence>
<dbReference type="InterPro" id="IPR021678">
    <property type="entry name" value="DUF3263"/>
</dbReference>
<comment type="caution">
    <text evidence="1">The sequence shown here is derived from an EMBL/GenBank/DDBJ whole genome shotgun (WGS) entry which is preliminary data.</text>
</comment>
<reference evidence="1 2" key="1">
    <citation type="journal article" date="2011" name="Stand. Genomic Sci.">
        <title>High quality draft genome sequence of Segniliparus rugosus CDC 945(T)= (ATCC BAA-974(T)).</title>
        <authorList>
            <person name="Earl A.M."/>
            <person name="Desjardins C.A."/>
            <person name="Fitzgerald M.G."/>
            <person name="Arachchi H.M."/>
            <person name="Zeng Q."/>
            <person name="Mehta T."/>
            <person name="Griggs A."/>
            <person name="Birren B.W."/>
            <person name="Toney N.C."/>
            <person name="Carr J."/>
            <person name="Posey J."/>
            <person name="Butler W.R."/>
        </authorList>
    </citation>
    <scope>NUCLEOTIDE SEQUENCE [LARGE SCALE GENOMIC DNA]</scope>
    <source>
        <strain evidence="2">ATCC BAA-974 / DSM 45345 / CCUG 50838 / CIP 108380 / JCM 13579 / CDC 945</strain>
    </source>
</reference>
<dbReference type="AlphaFoldDB" id="U1N8V0"/>
<dbReference type="OrthoDB" id="3268863at2"/>
<sequence>MTPDPAALLAFERQWWRNSGNKERAIREAFGLAPILYCQLLNRALDSPAAVAAHPQAAKRLRRLRDKRRGGRAARAV</sequence>
<dbReference type="STRING" id="679197.HMPREF9336_04144"/>